<comment type="caution">
    <text evidence="3">The sequence shown here is derived from an EMBL/GenBank/DDBJ whole genome shotgun (WGS) entry which is preliminary data.</text>
</comment>
<dbReference type="EMBL" id="BQNJ01000001">
    <property type="protein sequence ID" value="GKG99079.1"/>
    <property type="molecule type" value="Genomic_DNA"/>
</dbReference>
<reference evidence="3" key="1">
    <citation type="submission" date="2022-01" db="EMBL/GenBank/DDBJ databases">
        <title>Novel bile acid biosynthetic pathways are enriched in the microbiome of centenarians.</title>
        <authorList>
            <person name="Sato Y."/>
            <person name="Atarashi K."/>
            <person name="Plichta R.D."/>
            <person name="Arai Y."/>
            <person name="Sasajima S."/>
            <person name="Kearney M.S."/>
            <person name="Suda W."/>
            <person name="Takeshita K."/>
            <person name="Sasaki T."/>
            <person name="Okamoto S."/>
            <person name="Skelly N.A."/>
            <person name="Okamura Y."/>
            <person name="Vlamakis H."/>
            <person name="Li Y."/>
            <person name="Tanoue T."/>
            <person name="Takei H."/>
            <person name="Nittono H."/>
            <person name="Narushima S."/>
            <person name="Irie J."/>
            <person name="Itoh H."/>
            <person name="Moriya K."/>
            <person name="Sugiura Y."/>
            <person name="Suematsu M."/>
            <person name="Moritoki N."/>
            <person name="Shibata S."/>
            <person name="Littman R.D."/>
            <person name="Fischbach A.M."/>
            <person name="Uwamino Y."/>
            <person name="Inoue T."/>
            <person name="Honda A."/>
            <person name="Hattori M."/>
            <person name="Murai T."/>
            <person name="Xavier J.R."/>
            <person name="Hirose N."/>
            <person name="Honda K."/>
        </authorList>
    </citation>
    <scope>NUCLEOTIDE SEQUENCE</scope>
    <source>
        <strain evidence="3">CE91-St55</strain>
    </source>
</reference>
<feature type="domain" description="Lin1244/Lin1753-like N-terminal" evidence="2">
    <location>
        <begin position="16"/>
        <end position="108"/>
    </location>
</feature>
<dbReference type="Pfam" id="PF14297">
    <property type="entry name" value="Lin1244_N"/>
    <property type="match status" value="1"/>
</dbReference>
<dbReference type="RefSeq" id="WP_195521616.1">
    <property type="nucleotide sequence ID" value="NZ_BQNJ01000001.1"/>
</dbReference>
<dbReference type="PANTHER" id="PTHR39196">
    <property type="entry name" value="PRIMOSOME, DNAD SUBUNIT"/>
    <property type="match status" value="1"/>
</dbReference>
<gene>
    <name evidence="3" type="ORF">CE91St55_10610</name>
</gene>
<dbReference type="InterPro" id="IPR025400">
    <property type="entry name" value="Lin1244/Lin1753-like_N"/>
</dbReference>
<protein>
    <recommendedName>
        <fullName evidence="2">Lin1244/Lin1753-like N-terminal domain-containing protein</fullName>
    </recommendedName>
</protein>
<dbReference type="Proteomes" id="UP001055091">
    <property type="component" value="Unassembled WGS sequence"/>
</dbReference>
<dbReference type="PANTHER" id="PTHR39196:SF1">
    <property type="entry name" value="PRIMOSOME, DNAD SUBUNIT"/>
    <property type="match status" value="1"/>
</dbReference>
<sequence>MAGRPPKKNLDFSGWDVDIFDNDTKIDKLLDAQGWNGFGIYFYLCQRAYGSDGYFYRWSYDDCATTSRKMGGGIGSGTVRETVGYCLQIGLFDKGLFERWDILTSRGIQRKYWIAIKDRDIKKVIADYWLLQDSECKGLLKEPLNNNLSSENSNIPPGNTSFEGENSNIPPIKKNKEKKSKEKDNNAEVDEFFDRIWALYPRRTGKSSVKAAQRKKLFKIGYDELKRAVERYSAEKGETDIKYWKYGSSFFNTDYKDYLDSAYEGGESSGNIGGNTKQNEGGLSGEALKAGIRTDDFTGF</sequence>
<evidence type="ECO:0000313" key="4">
    <source>
        <dbReference type="Proteomes" id="UP001055091"/>
    </source>
</evidence>
<evidence type="ECO:0000256" key="1">
    <source>
        <dbReference type="SAM" id="MobiDB-lite"/>
    </source>
</evidence>
<name>A0AA37N2F5_9FIRM</name>
<feature type="region of interest" description="Disordered" evidence="1">
    <location>
        <begin position="147"/>
        <end position="184"/>
    </location>
</feature>
<dbReference type="AlphaFoldDB" id="A0AA37N2F5"/>
<proteinExistence type="predicted"/>
<accession>A0AA37N2F5</accession>
<feature type="compositionally biased region" description="Low complexity" evidence="1">
    <location>
        <begin position="147"/>
        <end position="157"/>
    </location>
</feature>
<feature type="region of interest" description="Disordered" evidence="1">
    <location>
        <begin position="266"/>
        <end position="287"/>
    </location>
</feature>
<organism evidence="3 4">
    <name type="scientific">Hungatella hathewayi</name>
    <dbReference type="NCBI Taxonomy" id="154046"/>
    <lineage>
        <taxon>Bacteria</taxon>
        <taxon>Bacillati</taxon>
        <taxon>Bacillota</taxon>
        <taxon>Clostridia</taxon>
        <taxon>Lachnospirales</taxon>
        <taxon>Lachnospiraceae</taxon>
        <taxon>Hungatella</taxon>
    </lineage>
</organism>
<evidence type="ECO:0000259" key="2">
    <source>
        <dbReference type="Pfam" id="PF14297"/>
    </source>
</evidence>
<evidence type="ECO:0000313" key="3">
    <source>
        <dbReference type="EMBL" id="GKG99079.1"/>
    </source>
</evidence>